<organism evidence="1 2">
    <name type="scientific">Lachnotalea glycerini</name>
    <dbReference type="NCBI Taxonomy" id="1763509"/>
    <lineage>
        <taxon>Bacteria</taxon>
        <taxon>Bacillati</taxon>
        <taxon>Bacillota</taxon>
        <taxon>Clostridia</taxon>
        <taxon>Lachnospirales</taxon>
        <taxon>Lachnospiraceae</taxon>
        <taxon>Lachnotalea</taxon>
    </lineage>
</organism>
<proteinExistence type="predicted"/>
<evidence type="ECO:0000313" key="1">
    <source>
        <dbReference type="EMBL" id="RDY32219.1"/>
    </source>
</evidence>
<accession>A0A371JHL2</accession>
<dbReference type="Proteomes" id="UP000216411">
    <property type="component" value="Unassembled WGS sequence"/>
</dbReference>
<reference evidence="1 2" key="1">
    <citation type="journal article" date="2017" name="Genome Announc.">
        <title>Draft Genome Sequence of a Sporulating and Motile Strain of Lachnotalea glycerini Isolated from Water in Quebec City, Canada.</title>
        <authorList>
            <person name="Maheux A.F."/>
            <person name="Boudreau D.K."/>
            <person name="Berube E."/>
            <person name="Boissinot M."/>
            <person name="Raymond F."/>
            <person name="Brodeur S."/>
            <person name="Corbeil J."/>
            <person name="Isabel S."/>
            <person name="Omar R.F."/>
            <person name="Bergeron M.G."/>
        </authorList>
    </citation>
    <scope>NUCLEOTIDE SEQUENCE [LARGE SCALE GENOMIC DNA]</scope>
    <source>
        <strain evidence="1 2">CCRI-19302</strain>
    </source>
</reference>
<dbReference type="RefSeq" id="WP_094376841.1">
    <property type="nucleotide sequence ID" value="NZ_NOKA02000005.1"/>
</dbReference>
<keyword evidence="2" id="KW-1185">Reference proteome</keyword>
<name>A0A371JHL2_9FIRM</name>
<dbReference type="Pfam" id="PF14107">
    <property type="entry name" value="DUF4280"/>
    <property type="match status" value="1"/>
</dbReference>
<dbReference type="EMBL" id="NOKA02000005">
    <property type="protein sequence ID" value="RDY32219.1"/>
    <property type="molecule type" value="Genomic_DNA"/>
</dbReference>
<sequence length="138" mass="15036">MAEYLVRGALLSCQCGSHPRRLNLPKCHGIYYGEHPMMGEMDCIIEENISYFGVCSSSTPPANAETITLAAYSENVESGEVVEGFICCPNIIGTWRNPHDTSQISKGEAAITTDSYLICSCGGLIQPMTSGQEYEEDE</sequence>
<gene>
    <name evidence="1" type="ORF">CG710_005940</name>
</gene>
<dbReference type="InterPro" id="IPR025460">
    <property type="entry name" value="DUF4280"/>
</dbReference>
<protein>
    <submittedName>
        <fullName evidence="1">DUF4280 domain-containing protein</fullName>
    </submittedName>
</protein>
<comment type="caution">
    <text evidence="1">The sequence shown here is derived from an EMBL/GenBank/DDBJ whole genome shotgun (WGS) entry which is preliminary data.</text>
</comment>
<dbReference type="OrthoDB" id="4825649at2"/>
<dbReference type="AlphaFoldDB" id="A0A371JHL2"/>
<evidence type="ECO:0000313" key="2">
    <source>
        <dbReference type="Proteomes" id="UP000216411"/>
    </source>
</evidence>